<gene>
    <name evidence="7" type="ORF">ACFQZM_41325</name>
</gene>
<keyword evidence="3" id="KW-0560">Oxidoreductase</keyword>
<evidence type="ECO:0000256" key="3">
    <source>
        <dbReference type="ARBA" id="ARBA00023002"/>
    </source>
</evidence>
<keyword evidence="2" id="KW-0288">FMN</keyword>
<dbReference type="InterPro" id="IPR036661">
    <property type="entry name" value="Luciferase-like_sf"/>
</dbReference>
<dbReference type="Proteomes" id="UP001597063">
    <property type="component" value="Unassembled WGS sequence"/>
</dbReference>
<evidence type="ECO:0000256" key="5">
    <source>
        <dbReference type="ARBA" id="ARBA00033748"/>
    </source>
</evidence>
<comment type="caution">
    <text evidence="7">The sequence shown here is derived from an EMBL/GenBank/DDBJ whole genome shotgun (WGS) entry which is preliminary data.</text>
</comment>
<dbReference type="PIRSF" id="PIRSF000337">
    <property type="entry name" value="NTA_MOA"/>
    <property type="match status" value="1"/>
</dbReference>
<dbReference type="InterPro" id="IPR016215">
    <property type="entry name" value="NTA_MOA"/>
</dbReference>
<dbReference type="Pfam" id="PF00296">
    <property type="entry name" value="Bac_luciferase"/>
    <property type="match status" value="1"/>
</dbReference>
<dbReference type="SUPFAM" id="SSF51679">
    <property type="entry name" value="Bacterial luciferase-like"/>
    <property type="match status" value="1"/>
</dbReference>
<proteinExistence type="inferred from homology"/>
<dbReference type="InterPro" id="IPR011251">
    <property type="entry name" value="Luciferase-like_dom"/>
</dbReference>
<evidence type="ECO:0000256" key="2">
    <source>
        <dbReference type="ARBA" id="ARBA00022643"/>
    </source>
</evidence>
<keyword evidence="1" id="KW-0285">Flavoprotein</keyword>
<sequence>MTRLHLSAALDGAGWHPAAWRDPAARPADLFSAGYWTGLAAEAERGLLDLITIEDSFALQSSRFGLPDDRTDQVRGRLDAVLIAARLAPATSRIGLVPTAGTTHNEPFHVAIGIASLDYASHGRAGWRPQVSGRAHEAAHFGRRTFPGIFEPAAFRTPEGRALIAELFGEAADAVEVVRRLWDSWEDDAEIRDAATGRFLDRDKLHYIDFEGPRFSVRGPSITPRPPQGQPLVTALAHDVVPYEFAAGGADVVYVTPHSRPDAVTIVAQVREAERTVGRTGEPLRIFADLLVFLDTEPGAAAARKARLDDLDGAALTSDAEIFAGTPGELADLLLDWRDAGLDGFRLRPGVLPSDLAAISRELVPVLQGRGAFRTAYESGTLRGHLGLPRPANRYAAAP</sequence>
<comment type="similarity">
    <text evidence="5">Belongs to the NtaA/SnaA/DszA monooxygenase family.</text>
</comment>
<evidence type="ECO:0000313" key="7">
    <source>
        <dbReference type="EMBL" id="MFD0690991.1"/>
    </source>
</evidence>
<dbReference type="Gene3D" id="3.20.20.30">
    <property type="entry name" value="Luciferase-like domain"/>
    <property type="match status" value="1"/>
</dbReference>
<evidence type="ECO:0000256" key="4">
    <source>
        <dbReference type="ARBA" id="ARBA00023033"/>
    </source>
</evidence>
<accession>A0ABW2XXA0</accession>
<dbReference type="PANTHER" id="PTHR30011">
    <property type="entry name" value="ALKANESULFONATE MONOOXYGENASE-RELATED"/>
    <property type="match status" value="1"/>
</dbReference>
<keyword evidence="8" id="KW-1185">Reference proteome</keyword>
<evidence type="ECO:0000256" key="1">
    <source>
        <dbReference type="ARBA" id="ARBA00022630"/>
    </source>
</evidence>
<organism evidence="7 8">
    <name type="scientific">Actinomadura fibrosa</name>
    <dbReference type="NCBI Taxonomy" id="111802"/>
    <lineage>
        <taxon>Bacteria</taxon>
        <taxon>Bacillati</taxon>
        <taxon>Actinomycetota</taxon>
        <taxon>Actinomycetes</taxon>
        <taxon>Streptosporangiales</taxon>
        <taxon>Thermomonosporaceae</taxon>
        <taxon>Actinomadura</taxon>
    </lineage>
</organism>
<evidence type="ECO:0000313" key="8">
    <source>
        <dbReference type="Proteomes" id="UP001597063"/>
    </source>
</evidence>
<dbReference type="InterPro" id="IPR051260">
    <property type="entry name" value="Diverse_substr_monoxygenases"/>
</dbReference>
<dbReference type="PANTHER" id="PTHR30011:SF16">
    <property type="entry name" value="C2H2 FINGER DOMAIN TRANSCRIPTION FACTOR (EUROFUNG)-RELATED"/>
    <property type="match status" value="1"/>
</dbReference>
<name>A0ABW2XXA0_9ACTN</name>
<reference evidence="8" key="1">
    <citation type="journal article" date="2019" name="Int. J. Syst. Evol. Microbiol.">
        <title>The Global Catalogue of Microorganisms (GCM) 10K type strain sequencing project: providing services to taxonomists for standard genome sequencing and annotation.</title>
        <authorList>
            <consortium name="The Broad Institute Genomics Platform"/>
            <consortium name="The Broad Institute Genome Sequencing Center for Infectious Disease"/>
            <person name="Wu L."/>
            <person name="Ma J."/>
        </authorList>
    </citation>
    <scope>NUCLEOTIDE SEQUENCE [LARGE SCALE GENOMIC DNA]</scope>
    <source>
        <strain evidence="8">JCM 9371</strain>
    </source>
</reference>
<keyword evidence="4" id="KW-0503">Monooxygenase</keyword>
<dbReference type="RefSeq" id="WP_131763157.1">
    <property type="nucleotide sequence ID" value="NZ_CAACUY010000299.1"/>
</dbReference>
<evidence type="ECO:0000259" key="6">
    <source>
        <dbReference type="Pfam" id="PF00296"/>
    </source>
</evidence>
<feature type="domain" description="Luciferase-like" evidence="6">
    <location>
        <begin position="31"/>
        <end position="303"/>
    </location>
</feature>
<protein>
    <submittedName>
        <fullName evidence="7">LLM class flavin-dependent oxidoreductase</fullName>
    </submittedName>
</protein>
<dbReference type="EMBL" id="JBHTGP010000026">
    <property type="protein sequence ID" value="MFD0690991.1"/>
    <property type="molecule type" value="Genomic_DNA"/>
</dbReference>